<dbReference type="OrthoDB" id="1867717at2759"/>
<dbReference type="GO" id="GO:0002758">
    <property type="term" value="P:innate immune response-activating signaling pathway"/>
    <property type="evidence" value="ECO:0007669"/>
    <property type="project" value="UniProtKB-ARBA"/>
</dbReference>
<keyword evidence="5" id="KW-0611">Plant defense</keyword>
<dbReference type="SUPFAM" id="SSF52540">
    <property type="entry name" value="P-loop containing nucleoside triphosphate hydrolases"/>
    <property type="match status" value="1"/>
</dbReference>
<dbReference type="InterPro" id="IPR044974">
    <property type="entry name" value="Disease_R_plants"/>
</dbReference>
<dbReference type="OMA" id="CILEVAT"/>
<evidence type="ECO:0000256" key="5">
    <source>
        <dbReference type="ARBA" id="ARBA00022821"/>
    </source>
</evidence>
<dbReference type="PRINTS" id="PR00364">
    <property type="entry name" value="DISEASERSIST"/>
</dbReference>
<feature type="domain" description="Disease resistance R13L4/SHOC-2-like LRR" evidence="11">
    <location>
        <begin position="572"/>
        <end position="771"/>
    </location>
</feature>
<sequence>MGRLLLKVGDLLTREYKLQTGVKDDVEYLKRELESMYAALCKVGDVPRDQLDKKVKLWANEVRDLSFIMEDIIDKFLVRVEGAEPAIKPRKLKDLSFIMEDIVDKFLVRVEGAEPAIKPRKLKKLMKKMGNLFSKSKTRHEISDEIKDIKLRVKEAADRRDRYRVNDVAVNPVGAITVDPRLLDFYKDQKELVGIDDSLNELTKMMSDGDGDVSKQLKILSIFGFGGLGKTTLAKEVYDKLKAQFDCCAFVPVGRNSSVKKLLNGILLEIAGQKYSELDERQLINKLRGLLENTRYLVVIDDIWDTKTWELVKTALVCNNCGSRIITTTCILEVATMASEVYKLQPLSLDLSKDLFHRRLYGAAIEWPNHLPAEVYDKILHKCGGVPLAIITIASLLVGKPVELWSKVYTSIGFGDEENEDVENMRKILLFSYYDLPCHLKTCLLYLSIYPEDHLIEKDSLIWKWVAEGFIHEEPGVGLFEIGERYFNELVNKSMIVPVEEALYLGMEMHVGTITGCRVHDMMLDMICLLSKEEKFVTVLDSDEQYTTSHCNARRLAVQHIVRPLASTSTLQARSLIAMCNIEMLPSLSCFEVLRVLALEGPYDSHHPSHLDHVGKLVHLRHLKLSSMDIGELPKEIGYLKFLLVLDLGRNSIRELPESIGRLSQLKCLNICETDIEVPYWIGNLTSLEELSLGEVDDDNFVIELGKLTELRKLYISGILKLSNDRAMNGWAESVDKVSKIQVIDISLVLGRRISHHEENPWERYALSPQLHFLHTR</sequence>
<evidence type="ECO:0000259" key="11">
    <source>
        <dbReference type="Pfam" id="PF23598"/>
    </source>
</evidence>
<dbReference type="InterPro" id="IPR058922">
    <property type="entry name" value="WHD_DRP"/>
</dbReference>
<dbReference type="GO" id="GO:0043531">
    <property type="term" value="F:ADP binding"/>
    <property type="evidence" value="ECO:0007669"/>
    <property type="project" value="InterPro"/>
</dbReference>
<dbReference type="GO" id="GO:0042742">
    <property type="term" value="P:defense response to bacterium"/>
    <property type="evidence" value="ECO:0007669"/>
    <property type="project" value="UniProtKB-ARBA"/>
</dbReference>
<feature type="domain" description="Disease resistance N-terminal" evidence="9">
    <location>
        <begin position="1"/>
        <end position="83"/>
    </location>
</feature>
<dbReference type="Pfam" id="PF18052">
    <property type="entry name" value="Rx_N"/>
    <property type="match status" value="1"/>
</dbReference>
<comment type="similarity">
    <text evidence="1">Belongs to the disease resistance NB-LRR family.</text>
</comment>
<dbReference type="Pfam" id="PF00931">
    <property type="entry name" value="NB-ARC"/>
    <property type="match status" value="1"/>
</dbReference>
<dbReference type="InterPro" id="IPR041118">
    <property type="entry name" value="Rx_N"/>
</dbReference>
<dbReference type="InterPro" id="IPR055414">
    <property type="entry name" value="LRR_R13L4/SHOC2-like"/>
</dbReference>
<dbReference type="FunFam" id="1.10.10.10:FF:000322">
    <property type="entry name" value="Probable disease resistance protein At1g63360"/>
    <property type="match status" value="1"/>
</dbReference>
<dbReference type="PANTHER" id="PTHR23155:SF1181">
    <property type="entry name" value="OS08G0170200 PROTEIN"/>
    <property type="match status" value="1"/>
</dbReference>
<dbReference type="AlphaFoldDB" id="A0A3B6I3E1"/>
<dbReference type="InterPro" id="IPR027417">
    <property type="entry name" value="P-loop_NTPase"/>
</dbReference>
<dbReference type="EnsemblPlants" id="TraesCS4A02G488800.1">
    <property type="protein sequence ID" value="TraesCS4A02G488800.1"/>
    <property type="gene ID" value="TraesCS4A02G488800"/>
</dbReference>
<reference evidence="12" key="2">
    <citation type="submission" date="2018-10" db="UniProtKB">
        <authorList>
            <consortium name="EnsemblPlants"/>
        </authorList>
    </citation>
    <scope>IDENTIFICATION</scope>
</reference>
<dbReference type="Gene3D" id="1.10.10.10">
    <property type="entry name" value="Winged helix-like DNA-binding domain superfamily/Winged helix DNA-binding domain"/>
    <property type="match status" value="1"/>
</dbReference>
<keyword evidence="3" id="KW-0677">Repeat</keyword>
<keyword evidence="4" id="KW-0547">Nucleotide-binding</keyword>
<dbReference type="Gene3D" id="3.80.10.10">
    <property type="entry name" value="Ribonuclease Inhibitor"/>
    <property type="match status" value="1"/>
</dbReference>
<evidence type="ECO:0000256" key="6">
    <source>
        <dbReference type="ARBA" id="ARBA00023054"/>
    </source>
</evidence>
<keyword evidence="6 7" id="KW-0175">Coiled coil</keyword>
<dbReference type="InterPro" id="IPR036388">
    <property type="entry name" value="WH-like_DNA-bd_sf"/>
</dbReference>
<dbReference type="Gene3D" id="3.40.50.300">
    <property type="entry name" value="P-loop containing nucleotide triphosphate hydrolases"/>
    <property type="match status" value="1"/>
</dbReference>
<dbReference type="CDD" id="cd14798">
    <property type="entry name" value="RX-CC_like"/>
    <property type="match status" value="1"/>
</dbReference>
<dbReference type="Gramene" id="TraesCS4A02G488800.1">
    <property type="protein sequence ID" value="TraesCS4A02G488800.1"/>
    <property type="gene ID" value="TraesCS4A02G488800"/>
</dbReference>
<dbReference type="Gramene" id="TraesMAC4A03G02216550.1">
    <property type="protein sequence ID" value="TraesMAC4A03G02216550.1"/>
    <property type="gene ID" value="TraesMAC4A03G02216550"/>
</dbReference>
<evidence type="ECO:0000259" key="8">
    <source>
        <dbReference type="Pfam" id="PF00931"/>
    </source>
</evidence>
<organism evidence="12">
    <name type="scientific">Triticum aestivum</name>
    <name type="common">Wheat</name>
    <dbReference type="NCBI Taxonomy" id="4565"/>
    <lineage>
        <taxon>Eukaryota</taxon>
        <taxon>Viridiplantae</taxon>
        <taxon>Streptophyta</taxon>
        <taxon>Embryophyta</taxon>
        <taxon>Tracheophyta</taxon>
        <taxon>Spermatophyta</taxon>
        <taxon>Magnoliopsida</taxon>
        <taxon>Liliopsida</taxon>
        <taxon>Poales</taxon>
        <taxon>Poaceae</taxon>
        <taxon>BOP clade</taxon>
        <taxon>Pooideae</taxon>
        <taxon>Triticodae</taxon>
        <taxon>Triticeae</taxon>
        <taxon>Triticinae</taxon>
        <taxon>Triticum</taxon>
    </lineage>
</organism>
<keyword evidence="2" id="KW-0433">Leucine-rich repeat</keyword>
<protein>
    <submittedName>
        <fullName evidence="12">Uncharacterized protein</fullName>
    </submittedName>
</protein>
<dbReference type="Gramene" id="TraesCLE_scaffold_019744_01G000300.1">
    <property type="protein sequence ID" value="TraesCLE_scaffold_019744_01G000300.1"/>
    <property type="gene ID" value="TraesCLE_scaffold_019744_01G000300"/>
</dbReference>
<dbReference type="Pfam" id="PF23598">
    <property type="entry name" value="LRR_14"/>
    <property type="match status" value="1"/>
</dbReference>
<dbReference type="FunFam" id="3.40.50.300:FF:001091">
    <property type="entry name" value="Probable disease resistance protein At1g61300"/>
    <property type="match status" value="1"/>
</dbReference>
<evidence type="ECO:0000256" key="2">
    <source>
        <dbReference type="ARBA" id="ARBA00022614"/>
    </source>
</evidence>
<proteinExistence type="inferred from homology"/>
<evidence type="ECO:0000256" key="7">
    <source>
        <dbReference type="SAM" id="Coils"/>
    </source>
</evidence>
<reference evidence="12" key="1">
    <citation type="submission" date="2018-08" db="EMBL/GenBank/DDBJ databases">
        <authorList>
            <person name="Rossello M."/>
        </authorList>
    </citation>
    <scope>NUCLEOTIDE SEQUENCE [LARGE SCALE GENOMIC DNA]</scope>
    <source>
        <strain evidence="12">cv. Chinese Spring</strain>
    </source>
</reference>
<dbReference type="InterPro" id="IPR032675">
    <property type="entry name" value="LRR_dom_sf"/>
</dbReference>
<dbReference type="Proteomes" id="UP000019116">
    <property type="component" value="Chromosome 4A"/>
</dbReference>
<feature type="domain" description="NB-ARC" evidence="8">
    <location>
        <begin position="214"/>
        <end position="352"/>
    </location>
</feature>
<dbReference type="SMR" id="A0A3B6I3E1"/>
<dbReference type="Gramene" id="TraesCS4A03G1230100.1">
    <property type="protein sequence ID" value="TraesCS4A03G1230100.1.CDS"/>
    <property type="gene ID" value="TraesCS4A03G1230100"/>
</dbReference>
<dbReference type="InterPro" id="IPR002182">
    <property type="entry name" value="NB-ARC"/>
</dbReference>
<evidence type="ECO:0000259" key="10">
    <source>
        <dbReference type="Pfam" id="PF23559"/>
    </source>
</evidence>
<dbReference type="STRING" id="4565.A0A3B6I3E1"/>
<keyword evidence="13" id="KW-1185">Reference proteome</keyword>
<dbReference type="SUPFAM" id="SSF52058">
    <property type="entry name" value="L domain-like"/>
    <property type="match status" value="1"/>
</dbReference>
<dbReference type="GO" id="GO:0009626">
    <property type="term" value="P:plant-type hypersensitive response"/>
    <property type="evidence" value="ECO:0007669"/>
    <property type="project" value="UniProtKB-ARBA"/>
</dbReference>
<dbReference type="Gene3D" id="1.20.5.4130">
    <property type="match status" value="2"/>
</dbReference>
<evidence type="ECO:0000256" key="3">
    <source>
        <dbReference type="ARBA" id="ARBA00022737"/>
    </source>
</evidence>
<accession>A0A3B6I3E1</accession>
<dbReference type="InterPro" id="IPR038005">
    <property type="entry name" value="RX-like_CC"/>
</dbReference>
<dbReference type="Pfam" id="PF23559">
    <property type="entry name" value="WHD_DRP"/>
    <property type="match status" value="1"/>
</dbReference>
<evidence type="ECO:0000256" key="4">
    <source>
        <dbReference type="ARBA" id="ARBA00022741"/>
    </source>
</evidence>
<dbReference type="InterPro" id="IPR042197">
    <property type="entry name" value="Apaf_helical"/>
</dbReference>
<evidence type="ECO:0000313" key="13">
    <source>
        <dbReference type="Proteomes" id="UP000019116"/>
    </source>
</evidence>
<evidence type="ECO:0000256" key="1">
    <source>
        <dbReference type="ARBA" id="ARBA00008894"/>
    </source>
</evidence>
<name>A0A3B6I3E1_WHEAT</name>
<evidence type="ECO:0000259" key="9">
    <source>
        <dbReference type="Pfam" id="PF18052"/>
    </source>
</evidence>
<dbReference type="Gene3D" id="1.10.8.430">
    <property type="entry name" value="Helical domain of apoptotic protease-activating factors"/>
    <property type="match status" value="1"/>
</dbReference>
<feature type="coiled-coil region" evidence="7">
    <location>
        <begin position="139"/>
        <end position="166"/>
    </location>
</feature>
<feature type="domain" description="Disease resistance protein winged helix" evidence="10">
    <location>
        <begin position="449"/>
        <end position="527"/>
    </location>
</feature>
<evidence type="ECO:0000313" key="12">
    <source>
        <dbReference type="EnsemblPlants" id="TraesCS4A02G488800.1"/>
    </source>
</evidence>
<dbReference type="PANTHER" id="PTHR23155">
    <property type="entry name" value="DISEASE RESISTANCE PROTEIN RP"/>
    <property type="match status" value="1"/>
</dbReference>